<evidence type="ECO:0000259" key="5">
    <source>
        <dbReference type="PROSITE" id="PS51296"/>
    </source>
</evidence>
<dbReference type="Gene3D" id="2.102.10.10">
    <property type="entry name" value="Rieske [2Fe-2S] iron-sulphur domain"/>
    <property type="match status" value="1"/>
</dbReference>
<dbReference type="PANTHER" id="PTHR13847">
    <property type="entry name" value="SARCOSINE DEHYDROGENASE-RELATED"/>
    <property type="match status" value="1"/>
</dbReference>
<proteinExistence type="predicted"/>
<dbReference type="InterPro" id="IPR006076">
    <property type="entry name" value="FAD-dep_OxRdtase"/>
</dbReference>
<evidence type="ECO:0000256" key="1">
    <source>
        <dbReference type="ARBA" id="ARBA00022714"/>
    </source>
</evidence>
<dbReference type="SUPFAM" id="SSF51905">
    <property type="entry name" value="FAD/NAD(P)-binding domain"/>
    <property type="match status" value="1"/>
</dbReference>
<evidence type="ECO:0000313" key="6">
    <source>
        <dbReference type="EMBL" id="KFX53378.1"/>
    </source>
</evidence>
<dbReference type="GO" id="GO:0051537">
    <property type="term" value="F:2 iron, 2 sulfur cluster binding"/>
    <property type="evidence" value="ECO:0007669"/>
    <property type="project" value="UniProtKB-KW"/>
</dbReference>
<evidence type="ECO:0000256" key="4">
    <source>
        <dbReference type="ARBA" id="ARBA00023014"/>
    </source>
</evidence>
<dbReference type="PROSITE" id="PS51296">
    <property type="entry name" value="RIESKE"/>
    <property type="match status" value="1"/>
</dbReference>
<name>A0A093Y7A9_TALMA</name>
<dbReference type="CDD" id="cd03477">
    <property type="entry name" value="Rieske_YhfW_C"/>
    <property type="match status" value="1"/>
</dbReference>
<evidence type="ECO:0000256" key="2">
    <source>
        <dbReference type="ARBA" id="ARBA00022723"/>
    </source>
</evidence>
<dbReference type="Pfam" id="PF01266">
    <property type="entry name" value="DAO"/>
    <property type="match status" value="2"/>
</dbReference>
<keyword evidence="4" id="KW-0411">Iron-sulfur</keyword>
<dbReference type="Pfam" id="PF00355">
    <property type="entry name" value="Rieske"/>
    <property type="match status" value="1"/>
</dbReference>
<dbReference type="eggNOG" id="ENOG502QV7F">
    <property type="taxonomic scope" value="Eukaryota"/>
</dbReference>
<dbReference type="GO" id="GO:0046872">
    <property type="term" value="F:metal ion binding"/>
    <property type="evidence" value="ECO:0007669"/>
    <property type="project" value="UniProtKB-KW"/>
</dbReference>
<gene>
    <name evidence="6" type="ORF">GQ26_0012050</name>
</gene>
<dbReference type="EMBL" id="JPOX01000001">
    <property type="protein sequence ID" value="KFX53378.1"/>
    <property type="molecule type" value="Genomic_DNA"/>
</dbReference>
<keyword evidence="3" id="KW-0408">Iron</keyword>
<dbReference type="GO" id="GO:0005737">
    <property type="term" value="C:cytoplasm"/>
    <property type="evidence" value="ECO:0007669"/>
    <property type="project" value="TreeGrafter"/>
</dbReference>
<dbReference type="InterPro" id="IPR036922">
    <property type="entry name" value="Rieske_2Fe-2S_sf"/>
</dbReference>
<dbReference type="Gene3D" id="3.50.50.60">
    <property type="entry name" value="FAD/NAD(P)-binding domain"/>
    <property type="match status" value="2"/>
</dbReference>
<evidence type="ECO:0000256" key="3">
    <source>
        <dbReference type="ARBA" id="ARBA00023004"/>
    </source>
</evidence>
<dbReference type="AlphaFoldDB" id="A0A093Y7A9"/>
<dbReference type="PANTHER" id="PTHR13847:SF281">
    <property type="entry name" value="FAD DEPENDENT OXIDOREDUCTASE DOMAIN-CONTAINING PROTEIN"/>
    <property type="match status" value="1"/>
</dbReference>
<reference evidence="6" key="1">
    <citation type="journal article" date="2014" name="PLoS Genet.">
        <title>Signature Gene Expression Reveals Novel Clues to the Molecular Mechanisms of Dimorphic Transition in Penicillium marneffei.</title>
        <authorList>
            <person name="Yang E."/>
            <person name="Wang G."/>
            <person name="Cai J."/>
            <person name="Woo P.C."/>
            <person name="Lau S.K."/>
            <person name="Yuen K.-Y."/>
            <person name="Chow W.-N."/>
            <person name="Lin X."/>
        </authorList>
    </citation>
    <scope>NUCLEOTIDE SEQUENCE [LARGE SCALE GENOMIC DNA]</scope>
    <source>
        <strain evidence="6">PM1</strain>
    </source>
</reference>
<dbReference type="InterPro" id="IPR036188">
    <property type="entry name" value="FAD/NAD-bd_sf"/>
</dbReference>
<keyword evidence="1" id="KW-0001">2Fe-2S</keyword>
<keyword evidence="2" id="KW-0479">Metal-binding</keyword>
<dbReference type="HOGENOM" id="CLU_007884_15_1_1"/>
<dbReference type="SUPFAM" id="SSF50022">
    <property type="entry name" value="ISP domain"/>
    <property type="match status" value="1"/>
</dbReference>
<sequence length="503" mass="55686">MPEQAESHFNNTSGHSDPVWVHKMPYSAYPHAAFAPLNQSIKNTDVCIIGAGVAGISLAYELIARGGKQATLIEARHALSGETGRTSGHLSNALDDGYTNIEKKHGRKGAQIAAENHTWAIHRVGEISKELGIDCKFRYLNGYEISQFSRGDNRHITEVGNIKREADLAQELLGEDLVSFIEGLEPKFQCFEHTRMMSIEEDSKHDVVRVKTMGGHTITATDVVEATAVPLQRLSIIAEMSFYRTYCIAIRVPKGEIEDCLIYDEAEMYKYIRFTVCDEEDDYLVIGGCDHKVGQEQDAQDQYKELEEWVRARFPFAGSVDYKWSGQIYEPIDYMAFIGKNQGQEHTYVITGDSGNGLTHSVLAGRLIADEIAGIQNPWTSLYSPSRLASITKSLSTMVKHDLQITTQYKRYLQSDIKDIEDLAPNSGGVVHNGLAGQQPVAVYKDGKGNAHELSAVCPHMKGVMCWNAAEKSWDCPVNGSRFGWDGVCIEGPAKKGLTAIST</sequence>
<comment type="caution">
    <text evidence="6">The sequence shown here is derived from an EMBL/GenBank/DDBJ whole genome shotgun (WGS) entry which is preliminary data.</text>
</comment>
<protein>
    <submittedName>
        <fullName evidence="6">Putative Rieske 2Fe-2S iron-sulfur protein YhfW</fullName>
    </submittedName>
</protein>
<dbReference type="InterPro" id="IPR038010">
    <property type="entry name" value="YhfW_C"/>
</dbReference>
<accession>A0A093Y7A9</accession>
<dbReference type="Gene3D" id="3.30.9.10">
    <property type="entry name" value="D-Amino Acid Oxidase, subunit A, domain 2"/>
    <property type="match status" value="2"/>
</dbReference>
<organism evidence="6">
    <name type="scientific">Talaromyces marneffei PM1</name>
    <dbReference type="NCBI Taxonomy" id="1077442"/>
    <lineage>
        <taxon>Eukaryota</taxon>
        <taxon>Fungi</taxon>
        <taxon>Dikarya</taxon>
        <taxon>Ascomycota</taxon>
        <taxon>Pezizomycotina</taxon>
        <taxon>Eurotiomycetes</taxon>
        <taxon>Eurotiomycetidae</taxon>
        <taxon>Eurotiales</taxon>
        <taxon>Trichocomaceae</taxon>
        <taxon>Talaromyces</taxon>
        <taxon>Talaromyces sect. Talaromyces</taxon>
    </lineage>
</organism>
<feature type="domain" description="Rieske" evidence="5">
    <location>
        <begin position="437"/>
        <end position="503"/>
    </location>
</feature>
<dbReference type="InterPro" id="IPR017941">
    <property type="entry name" value="Rieske_2Fe-2S"/>
</dbReference>